<organism evidence="2 3">
    <name type="scientific">Dendryphion nanum</name>
    <dbReference type="NCBI Taxonomy" id="256645"/>
    <lineage>
        <taxon>Eukaryota</taxon>
        <taxon>Fungi</taxon>
        <taxon>Dikarya</taxon>
        <taxon>Ascomycota</taxon>
        <taxon>Pezizomycotina</taxon>
        <taxon>Dothideomycetes</taxon>
        <taxon>Pleosporomycetidae</taxon>
        <taxon>Pleosporales</taxon>
        <taxon>Torulaceae</taxon>
        <taxon>Dendryphion</taxon>
    </lineage>
</organism>
<feature type="region of interest" description="Disordered" evidence="1">
    <location>
        <begin position="197"/>
        <end position="222"/>
    </location>
</feature>
<dbReference type="EMBL" id="JAGMWT010000012">
    <property type="protein sequence ID" value="KAH7118787.1"/>
    <property type="molecule type" value="Genomic_DNA"/>
</dbReference>
<sequence>MVLTNGAIPKAALLAHVLQSRQHDIWTYRTASSWTGGDGMARLPVPSEKNEQGPPPGPSMSISLEIASHRRCQCPAAGSDHLLAGEAGGRQCRSAKEPPERVIEFWPARRLTSGRRVATKAGRYAPKRMRGERSHVGQQGQNTHADADADATLEMVVRQFRGEREMRGRCRVELAKKTKRLKKLWVVDNGSREEDWRAGESWRAGELEDSLEGGTGGTLEGSSVVPSCPAAQLCLGNQSRASFPQFGPTPTNIIPSNPTASVVVWLLIKCIHLGTFLPEQTPTR</sequence>
<protein>
    <submittedName>
        <fullName evidence="2">Uncharacterized protein</fullName>
    </submittedName>
</protein>
<dbReference type="Proteomes" id="UP000700596">
    <property type="component" value="Unassembled WGS sequence"/>
</dbReference>
<reference evidence="2" key="1">
    <citation type="journal article" date="2021" name="Nat. Commun.">
        <title>Genetic determinants of endophytism in the Arabidopsis root mycobiome.</title>
        <authorList>
            <person name="Mesny F."/>
            <person name="Miyauchi S."/>
            <person name="Thiergart T."/>
            <person name="Pickel B."/>
            <person name="Atanasova L."/>
            <person name="Karlsson M."/>
            <person name="Huettel B."/>
            <person name="Barry K.W."/>
            <person name="Haridas S."/>
            <person name="Chen C."/>
            <person name="Bauer D."/>
            <person name="Andreopoulos W."/>
            <person name="Pangilinan J."/>
            <person name="LaButti K."/>
            <person name="Riley R."/>
            <person name="Lipzen A."/>
            <person name="Clum A."/>
            <person name="Drula E."/>
            <person name="Henrissat B."/>
            <person name="Kohler A."/>
            <person name="Grigoriev I.V."/>
            <person name="Martin F.M."/>
            <person name="Hacquard S."/>
        </authorList>
    </citation>
    <scope>NUCLEOTIDE SEQUENCE</scope>
    <source>
        <strain evidence="2">MPI-CAGE-CH-0243</strain>
    </source>
</reference>
<gene>
    <name evidence="2" type="ORF">B0J11DRAFT_508885</name>
</gene>
<proteinExistence type="predicted"/>
<feature type="region of interest" description="Disordered" evidence="1">
    <location>
        <begin position="37"/>
        <end position="62"/>
    </location>
</feature>
<feature type="compositionally biased region" description="Basic and acidic residues" evidence="1">
    <location>
        <begin position="197"/>
        <end position="206"/>
    </location>
</feature>
<comment type="caution">
    <text evidence="2">The sequence shown here is derived from an EMBL/GenBank/DDBJ whole genome shotgun (WGS) entry which is preliminary data.</text>
</comment>
<evidence type="ECO:0000256" key="1">
    <source>
        <dbReference type="SAM" id="MobiDB-lite"/>
    </source>
</evidence>
<name>A0A9P9IG61_9PLEO</name>
<dbReference type="AlphaFoldDB" id="A0A9P9IG61"/>
<feature type="region of interest" description="Disordered" evidence="1">
    <location>
        <begin position="126"/>
        <end position="145"/>
    </location>
</feature>
<keyword evidence="3" id="KW-1185">Reference proteome</keyword>
<accession>A0A9P9IG61</accession>
<evidence type="ECO:0000313" key="3">
    <source>
        <dbReference type="Proteomes" id="UP000700596"/>
    </source>
</evidence>
<evidence type="ECO:0000313" key="2">
    <source>
        <dbReference type="EMBL" id="KAH7118787.1"/>
    </source>
</evidence>